<protein>
    <submittedName>
        <fullName evidence="2">Uncharacterized protein</fullName>
    </submittedName>
</protein>
<name>A0A4Y9ZXW0_9AGAM</name>
<reference evidence="2 3" key="1">
    <citation type="submission" date="2019-02" db="EMBL/GenBank/DDBJ databases">
        <title>Genome sequencing of the rare red list fungi Hericium alpestre (H. flagellum).</title>
        <authorList>
            <person name="Buettner E."/>
            <person name="Kellner H."/>
        </authorList>
    </citation>
    <scope>NUCLEOTIDE SEQUENCE [LARGE SCALE GENOMIC DNA]</scope>
    <source>
        <strain evidence="2 3">DSM 108284</strain>
    </source>
</reference>
<dbReference type="AlphaFoldDB" id="A0A4Y9ZXW0"/>
<keyword evidence="1" id="KW-0812">Transmembrane</keyword>
<evidence type="ECO:0000313" key="2">
    <source>
        <dbReference type="EMBL" id="TFY78298.1"/>
    </source>
</evidence>
<evidence type="ECO:0000313" key="3">
    <source>
        <dbReference type="Proteomes" id="UP000298061"/>
    </source>
</evidence>
<proteinExistence type="predicted"/>
<organism evidence="2 3">
    <name type="scientific">Hericium alpestre</name>
    <dbReference type="NCBI Taxonomy" id="135208"/>
    <lineage>
        <taxon>Eukaryota</taxon>
        <taxon>Fungi</taxon>
        <taxon>Dikarya</taxon>
        <taxon>Basidiomycota</taxon>
        <taxon>Agaricomycotina</taxon>
        <taxon>Agaricomycetes</taxon>
        <taxon>Russulales</taxon>
        <taxon>Hericiaceae</taxon>
        <taxon>Hericium</taxon>
    </lineage>
</organism>
<sequence length="156" mass="17587">MSPTPRIRAYQPADEKPVRFMVGQSQMELLAFANNNMYFHPLTLAIWIAVSSVFAQVMHWWPESGHSVFGYLRVLPAFFAPAVPIMFWIDWKNRGDIEARTEQVLRRPDLHDLAAYYARSPASGFYVLEFGAQRLIGLAAIDASPNAGSDAIITKD</sequence>
<keyword evidence="1" id="KW-1133">Transmembrane helix</keyword>
<dbReference type="EMBL" id="SFCI01000711">
    <property type="protein sequence ID" value="TFY78298.1"/>
    <property type="molecule type" value="Genomic_DNA"/>
</dbReference>
<comment type="caution">
    <text evidence="2">The sequence shown here is derived from an EMBL/GenBank/DDBJ whole genome shotgun (WGS) entry which is preliminary data.</text>
</comment>
<keyword evidence="1" id="KW-0472">Membrane</keyword>
<feature type="non-terminal residue" evidence="2">
    <location>
        <position position="156"/>
    </location>
</feature>
<accession>A0A4Y9ZXW0</accession>
<evidence type="ECO:0000256" key="1">
    <source>
        <dbReference type="SAM" id="Phobius"/>
    </source>
</evidence>
<gene>
    <name evidence="2" type="ORF">EWM64_g5714</name>
</gene>
<feature type="transmembrane region" description="Helical" evidence="1">
    <location>
        <begin position="68"/>
        <end position="89"/>
    </location>
</feature>
<keyword evidence="3" id="KW-1185">Reference proteome</keyword>
<feature type="transmembrane region" description="Helical" evidence="1">
    <location>
        <begin position="42"/>
        <end position="62"/>
    </location>
</feature>
<dbReference type="Proteomes" id="UP000298061">
    <property type="component" value="Unassembled WGS sequence"/>
</dbReference>
<dbReference type="OrthoDB" id="2564232at2759"/>